<evidence type="ECO:0000313" key="1">
    <source>
        <dbReference type="EMBL" id="DAE22233.1"/>
    </source>
</evidence>
<sequence>MNVEVSQIPTIASEFITLVVMPKAPTGLLKFGIGFVSPYIRDAVAVRVEQAMPTLKMLGIVDDGKVDLDRASAAAYAALEEAGGKVELSGYMVDKADIDALLEIAKKHAA</sequence>
<accession>A0A8S5QTQ6</accession>
<organism evidence="1">
    <name type="scientific">Podoviridae sp. cta463</name>
    <dbReference type="NCBI Taxonomy" id="2826561"/>
    <lineage>
        <taxon>Viruses</taxon>
        <taxon>Duplodnaviria</taxon>
        <taxon>Heunggongvirae</taxon>
        <taxon>Uroviricota</taxon>
        <taxon>Caudoviricetes</taxon>
    </lineage>
</organism>
<reference evidence="1" key="1">
    <citation type="journal article" date="2021" name="Proc. Natl. Acad. Sci. U.S.A.">
        <title>A Catalog of Tens of Thousands of Viruses from Human Metagenomes Reveals Hidden Associations with Chronic Diseases.</title>
        <authorList>
            <person name="Tisza M.J."/>
            <person name="Buck C.B."/>
        </authorList>
    </citation>
    <scope>NUCLEOTIDE SEQUENCE</scope>
    <source>
        <strain evidence="1">Cta463</strain>
    </source>
</reference>
<name>A0A8S5QTQ6_9CAUD</name>
<dbReference type="EMBL" id="BK015729">
    <property type="protein sequence ID" value="DAE22233.1"/>
    <property type="molecule type" value="Genomic_DNA"/>
</dbReference>
<protein>
    <submittedName>
        <fullName evidence="1">Uncharacterized protein</fullName>
    </submittedName>
</protein>
<proteinExistence type="predicted"/>